<reference evidence="2" key="1">
    <citation type="submission" date="2023-10" db="EMBL/GenBank/DDBJ databases">
        <authorList>
            <person name="Hackl T."/>
        </authorList>
    </citation>
    <scope>NUCLEOTIDE SEQUENCE</scope>
</reference>
<gene>
    <name evidence="2" type="ORF">KHLLAP_LOCUS12106</name>
</gene>
<evidence type="ECO:0000256" key="1">
    <source>
        <dbReference type="SAM" id="MobiDB-lite"/>
    </source>
</evidence>
<feature type="region of interest" description="Disordered" evidence="1">
    <location>
        <begin position="1"/>
        <end position="85"/>
    </location>
</feature>
<evidence type="ECO:0000313" key="2">
    <source>
        <dbReference type="EMBL" id="CAJ2511638.1"/>
    </source>
</evidence>
<sequence>MSGHTGGAAAAAAPWTPNAVGASTVGTGGWSSASSSKRAKTSVFTGEMRDRQARGKDPYDDSEDGSDWTPGEGREGGRGRCRIGG</sequence>
<dbReference type="Proteomes" id="UP001295740">
    <property type="component" value="Unassembled WGS sequence"/>
</dbReference>
<feature type="compositionally biased region" description="Low complexity" evidence="1">
    <location>
        <begin position="8"/>
        <end position="36"/>
    </location>
</feature>
<dbReference type="EMBL" id="CAUWAG010000018">
    <property type="protein sequence ID" value="CAJ2511638.1"/>
    <property type="molecule type" value="Genomic_DNA"/>
</dbReference>
<evidence type="ECO:0000313" key="3">
    <source>
        <dbReference type="Proteomes" id="UP001295740"/>
    </source>
</evidence>
<comment type="caution">
    <text evidence="2">The sequence shown here is derived from an EMBL/GenBank/DDBJ whole genome shotgun (WGS) entry which is preliminary data.</text>
</comment>
<name>A0AAI8VWC0_9PEZI</name>
<feature type="compositionally biased region" description="Basic and acidic residues" evidence="1">
    <location>
        <begin position="47"/>
        <end position="59"/>
    </location>
</feature>
<protein>
    <submittedName>
        <fullName evidence="2">Uu.00g072630.m01.CDS01</fullName>
    </submittedName>
</protein>
<dbReference type="AlphaFoldDB" id="A0AAI8VWC0"/>
<accession>A0AAI8VWC0</accession>
<keyword evidence="3" id="KW-1185">Reference proteome</keyword>
<organism evidence="2 3">
    <name type="scientific">Anthostomella pinea</name>
    <dbReference type="NCBI Taxonomy" id="933095"/>
    <lineage>
        <taxon>Eukaryota</taxon>
        <taxon>Fungi</taxon>
        <taxon>Dikarya</taxon>
        <taxon>Ascomycota</taxon>
        <taxon>Pezizomycotina</taxon>
        <taxon>Sordariomycetes</taxon>
        <taxon>Xylariomycetidae</taxon>
        <taxon>Xylariales</taxon>
        <taxon>Xylariaceae</taxon>
        <taxon>Anthostomella</taxon>
    </lineage>
</organism>
<proteinExistence type="predicted"/>